<sequence length="47" mass="5154">AAPYIDAVWTNFSTDKTTITEDMLSGKLVCKAFGKVRGWFGGEKESP</sequence>
<reference evidence="1" key="1">
    <citation type="journal article" date="2015" name="Nature">
        <title>Complex archaea that bridge the gap between prokaryotes and eukaryotes.</title>
        <authorList>
            <person name="Spang A."/>
            <person name="Saw J.H."/>
            <person name="Jorgensen S.L."/>
            <person name="Zaremba-Niedzwiedzka K."/>
            <person name="Martijn J."/>
            <person name="Lind A.E."/>
            <person name="van Eijk R."/>
            <person name="Schleper C."/>
            <person name="Guy L."/>
            <person name="Ettema T.J."/>
        </authorList>
    </citation>
    <scope>NUCLEOTIDE SEQUENCE</scope>
</reference>
<gene>
    <name evidence="1" type="ORF">LCGC14_2714300</name>
</gene>
<comment type="caution">
    <text evidence="1">The sequence shown here is derived from an EMBL/GenBank/DDBJ whole genome shotgun (WGS) entry which is preliminary data.</text>
</comment>
<proteinExistence type="predicted"/>
<dbReference type="EMBL" id="LAZR01048715">
    <property type="protein sequence ID" value="KKK91303.1"/>
    <property type="molecule type" value="Genomic_DNA"/>
</dbReference>
<name>A0A0F8ZC03_9ZZZZ</name>
<protein>
    <submittedName>
        <fullName evidence="1">Uncharacterized protein</fullName>
    </submittedName>
</protein>
<dbReference type="AlphaFoldDB" id="A0A0F8ZC03"/>
<evidence type="ECO:0000313" key="1">
    <source>
        <dbReference type="EMBL" id="KKK91303.1"/>
    </source>
</evidence>
<feature type="non-terminal residue" evidence="1">
    <location>
        <position position="1"/>
    </location>
</feature>
<accession>A0A0F8ZC03</accession>
<organism evidence="1">
    <name type="scientific">marine sediment metagenome</name>
    <dbReference type="NCBI Taxonomy" id="412755"/>
    <lineage>
        <taxon>unclassified sequences</taxon>
        <taxon>metagenomes</taxon>
        <taxon>ecological metagenomes</taxon>
    </lineage>
</organism>